<dbReference type="OrthoDB" id="4001642at2759"/>
<evidence type="ECO:0000313" key="2">
    <source>
        <dbReference type="EMBL" id="EDR03254.1"/>
    </source>
</evidence>
<feature type="compositionally biased region" description="Low complexity" evidence="1">
    <location>
        <begin position="506"/>
        <end position="516"/>
    </location>
</feature>
<dbReference type="KEGG" id="lbc:LACBIDRAFT_295303"/>
<feature type="region of interest" description="Disordered" evidence="1">
    <location>
        <begin position="411"/>
        <end position="533"/>
    </location>
</feature>
<feature type="compositionally biased region" description="Low complexity" evidence="1">
    <location>
        <begin position="436"/>
        <end position="450"/>
    </location>
</feature>
<protein>
    <submittedName>
        <fullName evidence="2">Predicted protein</fullName>
    </submittedName>
</protein>
<dbReference type="RefSeq" id="XP_001886050.1">
    <property type="nucleotide sequence ID" value="XM_001886015.1"/>
</dbReference>
<dbReference type="GeneID" id="6081683"/>
<organism evidence="3">
    <name type="scientific">Laccaria bicolor (strain S238N-H82 / ATCC MYA-4686)</name>
    <name type="common">Bicoloured deceiver</name>
    <name type="synonym">Laccaria laccata var. bicolor</name>
    <dbReference type="NCBI Taxonomy" id="486041"/>
    <lineage>
        <taxon>Eukaryota</taxon>
        <taxon>Fungi</taxon>
        <taxon>Dikarya</taxon>
        <taxon>Basidiomycota</taxon>
        <taxon>Agaricomycotina</taxon>
        <taxon>Agaricomycetes</taxon>
        <taxon>Agaricomycetidae</taxon>
        <taxon>Agaricales</taxon>
        <taxon>Agaricineae</taxon>
        <taxon>Hydnangiaceae</taxon>
        <taxon>Laccaria</taxon>
    </lineage>
</organism>
<proteinExistence type="predicted"/>
<reference evidence="2 3" key="1">
    <citation type="journal article" date="2008" name="Nature">
        <title>The genome of Laccaria bicolor provides insights into mycorrhizal symbiosis.</title>
        <authorList>
            <person name="Martin F."/>
            <person name="Aerts A."/>
            <person name="Ahren D."/>
            <person name="Brun A."/>
            <person name="Danchin E.G.J."/>
            <person name="Duchaussoy F."/>
            <person name="Gibon J."/>
            <person name="Kohler A."/>
            <person name="Lindquist E."/>
            <person name="Pereda V."/>
            <person name="Salamov A."/>
            <person name="Shapiro H.J."/>
            <person name="Wuyts J."/>
            <person name="Blaudez D."/>
            <person name="Buee M."/>
            <person name="Brokstein P."/>
            <person name="Canbaeck B."/>
            <person name="Cohen D."/>
            <person name="Courty P.E."/>
            <person name="Coutinho P.M."/>
            <person name="Delaruelle C."/>
            <person name="Detter J.C."/>
            <person name="Deveau A."/>
            <person name="DiFazio S."/>
            <person name="Duplessis S."/>
            <person name="Fraissinet-Tachet L."/>
            <person name="Lucic E."/>
            <person name="Frey-Klett P."/>
            <person name="Fourrey C."/>
            <person name="Feussner I."/>
            <person name="Gay G."/>
            <person name="Grimwood J."/>
            <person name="Hoegger P.J."/>
            <person name="Jain P."/>
            <person name="Kilaru S."/>
            <person name="Labbe J."/>
            <person name="Lin Y.C."/>
            <person name="Legue V."/>
            <person name="Le Tacon F."/>
            <person name="Marmeisse R."/>
            <person name="Melayah D."/>
            <person name="Montanini B."/>
            <person name="Muratet M."/>
            <person name="Nehls U."/>
            <person name="Niculita-Hirzel H."/>
            <person name="Oudot-Le Secq M.P."/>
            <person name="Peter M."/>
            <person name="Quesneville H."/>
            <person name="Rajashekar B."/>
            <person name="Reich M."/>
            <person name="Rouhier N."/>
            <person name="Schmutz J."/>
            <person name="Yin T."/>
            <person name="Chalot M."/>
            <person name="Henrissat B."/>
            <person name="Kuees U."/>
            <person name="Lucas S."/>
            <person name="Van de Peer Y."/>
            <person name="Podila G.K."/>
            <person name="Polle A."/>
            <person name="Pukkila P.J."/>
            <person name="Richardson P.M."/>
            <person name="Rouze P."/>
            <person name="Sanders I.R."/>
            <person name="Stajich J.E."/>
            <person name="Tunlid A."/>
            <person name="Tuskan G."/>
            <person name="Grigoriev I.V."/>
        </authorList>
    </citation>
    <scope>NUCLEOTIDE SEQUENCE [LARGE SCALE GENOMIC DNA]</scope>
    <source>
        <strain evidence="3">S238N-H82 / ATCC MYA-4686</strain>
    </source>
</reference>
<dbReference type="Proteomes" id="UP000001194">
    <property type="component" value="Unassembled WGS sequence"/>
</dbReference>
<name>B0DQ91_LACBS</name>
<evidence type="ECO:0000313" key="3">
    <source>
        <dbReference type="Proteomes" id="UP000001194"/>
    </source>
</evidence>
<sequence length="533" mass="58606">MGECTSSEFTPLSTSPRFPLLQQTFPLCSACPLREDWNRPPKSIFGLPPGNPLEATLHMTEETLLAQVDRHCRPPDHERKPQLESRDNGYFSLGPGFITPTQAPLRRLSKDHHDAATRIPSWIDSRRRFRYGSIHLTNSPPYLVSNFCQWPQADLSHTSIASSAAPTLWLFGHSPLPKLAQCSKLLGYFTPDYVSLHTCIPPNGPNLCLDSAFTPRRLYVIRVHPHVTVYRYPFHSLKTARRPSRGIRPTTFAGVNHELVASAKVPRCRTRICSFSVPSAAPPAQTPASRSASFKPAVPQYLTAEQEKAALRRYEEAKRAVDRTQGGFMSDDGHGSRSTLFPMIRCILLPLPGLPPKAILSEKERMRRVYESQDAAALRNNVNMESPLNTDYADATAQKEALRRKFEARDALSRENSANVQPQTPPCSNSTTGQVRSPARTRSASSTGGPRPTPVPPTAGGSGRVLSATEEKAMLKARYEAMEAPQPLRMNGSTLSPLNGRQANASVSPSPSSSVPGRVGESPAPPLRKLPHP</sequence>
<dbReference type="EMBL" id="DS547125">
    <property type="protein sequence ID" value="EDR03254.1"/>
    <property type="molecule type" value="Genomic_DNA"/>
</dbReference>
<dbReference type="AlphaFoldDB" id="B0DQ91"/>
<keyword evidence="3" id="KW-1185">Reference proteome</keyword>
<accession>B0DQ91</accession>
<feature type="compositionally biased region" description="Pro residues" evidence="1">
    <location>
        <begin position="523"/>
        <end position="533"/>
    </location>
</feature>
<feature type="compositionally biased region" description="Polar residues" evidence="1">
    <location>
        <begin position="414"/>
        <end position="435"/>
    </location>
</feature>
<gene>
    <name evidence="2" type="ORF">LACBIDRAFT_295303</name>
</gene>
<feature type="compositionally biased region" description="Polar residues" evidence="1">
    <location>
        <begin position="491"/>
        <end position="505"/>
    </location>
</feature>
<evidence type="ECO:0000256" key="1">
    <source>
        <dbReference type="SAM" id="MobiDB-lite"/>
    </source>
</evidence>
<dbReference type="InParanoid" id="B0DQ91"/>
<feature type="compositionally biased region" description="Basic and acidic residues" evidence="1">
    <location>
        <begin position="469"/>
        <end position="481"/>
    </location>
</feature>
<dbReference type="HOGENOM" id="CLU_510962_0_0_1"/>